<evidence type="ECO:0000313" key="3">
    <source>
        <dbReference type="Proteomes" id="UP000266975"/>
    </source>
</evidence>
<feature type="transmembrane region" description="Helical" evidence="1">
    <location>
        <begin position="7"/>
        <end position="33"/>
    </location>
</feature>
<dbReference type="RefSeq" id="WP_123047070.1">
    <property type="nucleotide sequence ID" value="NZ_PTJO01000001.1"/>
</dbReference>
<sequence length="77" mass="8161">MNTMDSIVEFVSGTGLILAASCTIVAYLASVLLREYRDDGQGFILTLASSRPLLGAALIIPALITICFIIVRLGVMS</sequence>
<gene>
    <name evidence="2" type="ORF">C5L39_01260</name>
</gene>
<reference evidence="2 3" key="1">
    <citation type="submission" date="2018-02" db="EMBL/GenBank/DDBJ databases">
        <title>Corynebacterium alimpuense sp. nov., a marine obligate actinomycete isolated from sediments of Valparaiso bay, Chile.</title>
        <authorList>
            <person name="Claverias F."/>
            <person name="Gonzales-Siles L."/>
            <person name="Salva-Serra F."/>
            <person name="Inganaes E."/>
            <person name="Molin K."/>
            <person name="Cumsille A."/>
            <person name="Undabarrena A."/>
            <person name="Couve E."/>
            <person name="Moore E.R.B."/>
            <person name="Gomila M."/>
            <person name="Camara B."/>
        </authorList>
    </citation>
    <scope>NUCLEOTIDE SEQUENCE [LARGE SCALE GENOMIC DNA]</scope>
    <source>
        <strain evidence="2 3">CCUG 69366</strain>
    </source>
</reference>
<evidence type="ECO:0000256" key="1">
    <source>
        <dbReference type="SAM" id="Phobius"/>
    </source>
</evidence>
<dbReference type="AlphaFoldDB" id="A0A3M8KA43"/>
<comment type="caution">
    <text evidence="2">The sequence shown here is derived from an EMBL/GenBank/DDBJ whole genome shotgun (WGS) entry which is preliminary data.</text>
</comment>
<keyword evidence="1" id="KW-1133">Transmembrane helix</keyword>
<proteinExistence type="predicted"/>
<dbReference type="EMBL" id="PTJO01000001">
    <property type="protein sequence ID" value="RNE50026.1"/>
    <property type="molecule type" value="Genomic_DNA"/>
</dbReference>
<organism evidence="2 3">
    <name type="scientific">Corynebacterium alimapuense</name>
    <dbReference type="NCBI Taxonomy" id="1576874"/>
    <lineage>
        <taxon>Bacteria</taxon>
        <taxon>Bacillati</taxon>
        <taxon>Actinomycetota</taxon>
        <taxon>Actinomycetes</taxon>
        <taxon>Mycobacteriales</taxon>
        <taxon>Corynebacteriaceae</taxon>
        <taxon>Corynebacterium</taxon>
    </lineage>
</organism>
<protein>
    <submittedName>
        <fullName evidence="2">Uncharacterized protein</fullName>
    </submittedName>
</protein>
<keyword evidence="1" id="KW-0812">Transmembrane</keyword>
<accession>A0A3M8KA43</accession>
<keyword evidence="1" id="KW-0472">Membrane</keyword>
<dbReference type="Proteomes" id="UP000266975">
    <property type="component" value="Unassembled WGS sequence"/>
</dbReference>
<name>A0A3M8KA43_9CORY</name>
<evidence type="ECO:0000313" key="2">
    <source>
        <dbReference type="EMBL" id="RNE50026.1"/>
    </source>
</evidence>
<feature type="transmembrane region" description="Helical" evidence="1">
    <location>
        <begin position="53"/>
        <end position="75"/>
    </location>
</feature>
<keyword evidence="3" id="KW-1185">Reference proteome</keyword>